<dbReference type="InterPro" id="IPR021866">
    <property type="entry name" value="SpoIIAA-like"/>
</dbReference>
<dbReference type="InterPro" id="IPR038396">
    <property type="entry name" value="SpoIIAA-like_sf"/>
</dbReference>
<evidence type="ECO:0000313" key="2">
    <source>
        <dbReference type="Proteomes" id="UP001165143"/>
    </source>
</evidence>
<dbReference type="OrthoDB" id="4729899at2"/>
<evidence type="ECO:0000313" key="1">
    <source>
        <dbReference type="EMBL" id="GLW53584.1"/>
    </source>
</evidence>
<dbReference type="SUPFAM" id="SSF52091">
    <property type="entry name" value="SpoIIaa-like"/>
    <property type="match status" value="1"/>
</dbReference>
<dbReference type="RefSeq" id="WP_033254264.1">
    <property type="nucleotide sequence ID" value="NZ_BSRX01000007.1"/>
</dbReference>
<dbReference type="Pfam" id="PF11964">
    <property type="entry name" value="SpoIIAA-like"/>
    <property type="match status" value="1"/>
</dbReference>
<sequence>MINALPDLPPGLLGFELGPGSLHAEDYRDVLLPALERAAGEGDGIRLVLVVPEFDGMSGGALWQDLKLGVEHLRAWKRLALVTDIGWMSHLTGMFGWMVPGETRVFPLAERAAAVGWAAAS</sequence>
<proteinExistence type="predicted"/>
<gene>
    <name evidence="1" type="ORF">Kpho01_15950</name>
</gene>
<evidence type="ECO:0008006" key="3">
    <source>
        <dbReference type="Google" id="ProtNLM"/>
    </source>
</evidence>
<dbReference type="AlphaFoldDB" id="A0A9W6PEL7"/>
<reference evidence="1" key="1">
    <citation type="submission" date="2023-02" db="EMBL/GenBank/DDBJ databases">
        <title>Kitasatospora phosalacinea NBRC 14362.</title>
        <authorList>
            <person name="Ichikawa N."/>
            <person name="Sato H."/>
            <person name="Tonouchi N."/>
        </authorList>
    </citation>
    <scope>NUCLEOTIDE SEQUENCE</scope>
    <source>
        <strain evidence="1">NBRC 14362</strain>
    </source>
</reference>
<dbReference type="Proteomes" id="UP001165143">
    <property type="component" value="Unassembled WGS sequence"/>
</dbReference>
<dbReference type="InterPro" id="IPR036513">
    <property type="entry name" value="STAS_dom_sf"/>
</dbReference>
<dbReference type="EMBL" id="BSRX01000007">
    <property type="protein sequence ID" value="GLW53584.1"/>
    <property type="molecule type" value="Genomic_DNA"/>
</dbReference>
<organism evidence="1 2">
    <name type="scientific">Kitasatospora phosalacinea</name>
    <dbReference type="NCBI Taxonomy" id="2065"/>
    <lineage>
        <taxon>Bacteria</taxon>
        <taxon>Bacillati</taxon>
        <taxon>Actinomycetota</taxon>
        <taxon>Actinomycetes</taxon>
        <taxon>Kitasatosporales</taxon>
        <taxon>Streptomycetaceae</taxon>
        <taxon>Kitasatospora</taxon>
    </lineage>
</organism>
<accession>A0A9W6PEL7</accession>
<comment type="caution">
    <text evidence="1">The sequence shown here is derived from an EMBL/GenBank/DDBJ whole genome shotgun (WGS) entry which is preliminary data.</text>
</comment>
<name>A0A9W6PEL7_9ACTN</name>
<dbReference type="Gene3D" id="3.40.50.10600">
    <property type="entry name" value="SpoIIaa-like domains"/>
    <property type="match status" value="1"/>
</dbReference>
<protein>
    <recommendedName>
        <fullName evidence="3">STAS/SEC14 domain-containing protein</fullName>
    </recommendedName>
</protein>